<evidence type="ECO:0000313" key="2">
    <source>
        <dbReference type="EMBL" id="KAJ5108706.1"/>
    </source>
</evidence>
<proteinExistence type="predicted"/>
<sequence length="572" mass="64216">MDTKLPSFYEVIPEKDLQDMTSFNAMPGIHFSTPQVSPEMATQNQAIFPSLSFFPTPDPHPVTSGNLEPRPLFRTSPFHQVAQGDPLIRLKPDQIWSSWSPQMTNKPNGHASGPTPLGALDLESLNPNQVVFIFGILCIMARLNPRFEFKYGGSDGKEIGLRLTFFGHTIVLDPMFNSVKESKEAACKKALWKLRKFNPHWLCPPFPNEGPTGPEWDWTKLVEAFCNIGGISPPLYNPICWDGKKWHCDLTLKGGFFRTGSACDTSKQAENTVAHIALYDALINELNLADHVLPATEAPIVIKRERDGQKPKPKPNAIFERLNGSVANHSGLPPRIVNDVLETFKVAHDKRMRRGRQDLRYMSSQSPNPSAFAKLPRPTKPQKVKKPKLGNANRVPLFNSRVAPLEERPETPVDLLATLKAFQKELDESKDLSFQSILIRMCAILRVNMPEIRHEDDPEDPRPLGWCVHASFDQSHPYLNRASPITLLKLPKTDEKVAVSIGVRKLILYLLNMAKEDAGLTSEEWAYGCDLHLLKDLEKEIQDRNKADGNLFEAATSELPLPPLISGYLPLR</sequence>
<dbReference type="AlphaFoldDB" id="A0A9W9KK47"/>
<dbReference type="EMBL" id="JAPQKH010000003">
    <property type="protein sequence ID" value="KAJ5108706.1"/>
    <property type="molecule type" value="Genomic_DNA"/>
</dbReference>
<dbReference type="Proteomes" id="UP001149165">
    <property type="component" value="Unassembled WGS sequence"/>
</dbReference>
<reference evidence="2" key="1">
    <citation type="submission" date="2022-11" db="EMBL/GenBank/DDBJ databases">
        <authorList>
            <person name="Petersen C."/>
        </authorList>
    </citation>
    <scope>NUCLEOTIDE SEQUENCE</scope>
    <source>
        <strain evidence="2">IBT 30069</strain>
    </source>
</reference>
<organism evidence="2 3">
    <name type="scientific">Penicillium angulare</name>
    <dbReference type="NCBI Taxonomy" id="116970"/>
    <lineage>
        <taxon>Eukaryota</taxon>
        <taxon>Fungi</taxon>
        <taxon>Dikarya</taxon>
        <taxon>Ascomycota</taxon>
        <taxon>Pezizomycotina</taxon>
        <taxon>Eurotiomycetes</taxon>
        <taxon>Eurotiomycetidae</taxon>
        <taxon>Eurotiales</taxon>
        <taxon>Aspergillaceae</taxon>
        <taxon>Penicillium</taxon>
    </lineage>
</organism>
<comment type="caution">
    <text evidence="2">The sequence shown here is derived from an EMBL/GenBank/DDBJ whole genome shotgun (WGS) entry which is preliminary data.</text>
</comment>
<reference evidence="2" key="2">
    <citation type="journal article" date="2023" name="IMA Fungus">
        <title>Comparative genomic study of the Penicillium genus elucidates a diverse pangenome and 15 lateral gene transfer events.</title>
        <authorList>
            <person name="Petersen C."/>
            <person name="Sorensen T."/>
            <person name="Nielsen M.R."/>
            <person name="Sondergaard T.E."/>
            <person name="Sorensen J.L."/>
            <person name="Fitzpatrick D.A."/>
            <person name="Frisvad J.C."/>
            <person name="Nielsen K.L."/>
        </authorList>
    </citation>
    <scope>NUCLEOTIDE SEQUENCE</scope>
    <source>
        <strain evidence="2">IBT 30069</strain>
    </source>
</reference>
<name>A0A9W9KK47_9EURO</name>
<evidence type="ECO:0000313" key="3">
    <source>
        <dbReference type="Proteomes" id="UP001149165"/>
    </source>
</evidence>
<protein>
    <submittedName>
        <fullName evidence="2">Uncharacterized protein</fullName>
    </submittedName>
</protein>
<dbReference type="OrthoDB" id="4469495at2759"/>
<evidence type="ECO:0000256" key="1">
    <source>
        <dbReference type="SAM" id="MobiDB-lite"/>
    </source>
</evidence>
<feature type="region of interest" description="Disordered" evidence="1">
    <location>
        <begin position="361"/>
        <end position="387"/>
    </location>
</feature>
<accession>A0A9W9KK47</accession>
<keyword evidence="3" id="KW-1185">Reference proteome</keyword>
<gene>
    <name evidence="2" type="ORF">N7456_005381</name>
</gene>